<gene>
    <name evidence="2" type="ORF">DRV84_03065</name>
</gene>
<dbReference type="Gene3D" id="3.40.50.720">
    <property type="entry name" value="NAD(P)-binding Rossmann-like Domain"/>
    <property type="match status" value="1"/>
</dbReference>
<dbReference type="InterPro" id="IPR036291">
    <property type="entry name" value="NAD(P)-bd_dom_sf"/>
</dbReference>
<dbReference type="Pfam" id="PF01370">
    <property type="entry name" value="Epimerase"/>
    <property type="match status" value="1"/>
</dbReference>
<keyword evidence="3" id="KW-1185">Reference proteome</keyword>
<dbReference type="InterPro" id="IPR001509">
    <property type="entry name" value="Epimerase_deHydtase"/>
</dbReference>
<sequence length="295" mass="30835">MRLAVTGGTGLVGRFLVEAALAAGDRVTVLTRRPPDPGFFPGAVEHAAFDLTGPPPPLDGVDALIHAGFSHVPGKYRGGEGDDPEGFLSANREGTLRLFEAAARAGVGRVIFLSSRAVYGDYPPGTTLTEALPPRPDTLYGEMKAEAEAALARLPGGVTLRATGVYGPAGPGQRHKWADLFARFLAGEPVEPRRGTEVHGADLAAAVRLVLEAPAEKLGDGVFNVSDLLLDRRELLAELARATGCPHPLPPASDATVSVMRCDRLAALGWRPGGMARLHASLPAMLDGLAGARRP</sequence>
<dbReference type="AlphaFoldDB" id="A0A3D9BYF0"/>
<name>A0A3D9BYF0_9RHOB</name>
<dbReference type="Proteomes" id="UP000257131">
    <property type="component" value="Unassembled WGS sequence"/>
</dbReference>
<dbReference type="PANTHER" id="PTHR43245">
    <property type="entry name" value="BIFUNCTIONAL POLYMYXIN RESISTANCE PROTEIN ARNA"/>
    <property type="match status" value="1"/>
</dbReference>
<dbReference type="SUPFAM" id="SSF51735">
    <property type="entry name" value="NAD(P)-binding Rossmann-fold domains"/>
    <property type="match status" value="1"/>
</dbReference>
<dbReference type="CDD" id="cd08946">
    <property type="entry name" value="SDR_e"/>
    <property type="match status" value="1"/>
</dbReference>
<dbReference type="InterPro" id="IPR050177">
    <property type="entry name" value="Lipid_A_modif_metabolic_enz"/>
</dbReference>
<comment type="caution">
    <text evidence="2">The sequence shown here is derived from an EMBL/GenBank/DDBJ whole genome shotgun (WGS) entry which is preliminary data.</text>
</comment>
<dbReference type="OrthoDB" id="9814124at2"/>
<dbReference type="EMBL" id="QOHR01000002">
    <property type="protein sequence ID" value="REC58557.1"/>
    <property type="molecule type" value="Genomic_DNA"/>
</dbReference>
<accession>A0A3D9BYF0</accession>
<evidence type="ECO:0000313" key="3">
    <source>
        <dbReference type="Proteomes" id="UP000257131"/>
    </source>
</evidence>
<evidence type="ECO:0000313" key="2">
    <source>
        <dbReference type="EMBL" id="REC58557.1"/>
    </source>
</evidence>
<reference evidence="2 3" key="1">
    <citation type="journal article" date="2017" name="Int. J. Syst. Evol. Microbiol.">
        <title>Rhodosalinus sediminis gen. nov., sp. nov., isolated from marine saltern.</title>
        <authorList>
            <person name="Guo L.Y."/>
            <person name="Ling S.K."/>
            <person name="Li C.M."/>
            <person name="Chen G.J."/>
            <person name="Du Z.J."/>
        </authorList>
    </citation>
    <scope>NUCLEOTIDE SEQUENCE [LARGE SCALE GENOMIC DNA]</scope>
    <source>
        <strain evidence="2 3">WDN1C137</strain>
    </source>
</reference>
<dbReference type="RefSeq" id="WP_115978387.1">
    <property type="nucleotide sequence ID" value="NZ_QOHR01000002.1"/>
</dbReference>
<protein>
    <submittedName>
        <fullName evidence="2">NAD(P)-dependent oxidoreductase</fullName>
    </submittedName>
</protein>
<proteinExistence type="predicted"/>
<feature type="domain" description="NAD-dependent epimerase/dehydratase" evidence="1">
    <location>
        <begin position="4"/>
        <end position="225"/>
    </location>
</feature>
<evidence type="ECO:0000259" key="1">
    <source>
        <dbReference type="Pfam" id="PF01370"/>
    </source>
</evidence>
<organism evidence="2 3">
    <name type="scientific">Rhodosalinus sediminis</name>
    <dbReference type="NCBI Taxonomy" id="1940533"/>
    <lineage>
        <taxon>Bacteria</taxon>
        <taxon>Pseudomonadati</taxon>
        <taxon>Pseudomonadota</taxon>
        <taxon>Alphaproteobacteria</taxon>
        <taxon>Rhodobacterales</taxon>
        <taxon>Paracoccaceae</taxon>
        <taxon>Rhodosalinus</taxon>
    </lineage>
</organism>